<feature type="transmembrane region" description="Helical" evidence="11">
    <location>
        <begin position="381"/>
        <end position="401"/>
    </location>
</feature>
<comment type="caution">
    <text evidence="12">The sequence shown here is derived from an EMBL/GenBank/DDBJ whole genome shotgun (WGS) entry which is preliminary data.</text>
</comment>
<evidence type="ECO:0000256" key="8">
    <source>
        <dbReference type="ARBA" id="ARBA00056100"/>
    </source>
</evidence>
<accession>A0A9W9TD65</accession>
<evidence type="ECO:0000256" key="10">
    <source>
        <dbReference type="SAM" id="MobiDB-lite"/>
    </source>
</evidence>
<evidence type="ECO:0000256" key="5">
    <source>
        <dbReference type="ARBA" id="ARBA00022692"/>
    </source>
</evidence>
<feature type="transmembrane region" description="Helical" evidence="11">
    <location>
        <begin position="90"/>
        <end position="115"/>
    </location>
</feature>
<dbReference type="RefSeq" id="XP_058312799.1">
    <property type="nucleotide sequence ID" value="XM_058447388.1"/>
</dbReference>
<evidence type="ECO:0000256" key="9">
    <source>
        <dbReference type="ARBA" id="ARBA00072906"/>
    </source>
</evidence>
<dbReference type="AlphaFoldDB" id="A0A9W9TD65"/>
<sequence>MEPMHEVESPGYVTGNAPSGNREGSSRENIIETARSHGNEDSAKQKANKSKHETGWRYIVRNFTPAWFSVNMGTGITSILLNTLPYNGRWLYWISVVIFCLNVLIFGIFLTITVLRYLLYPEIFKVMITHPAQSMFLGTFPMGFATIINMFCFVCVPAWGPWAAYFAWGMWIVDAIVSILTCFGVPFIFMTRSSKVELQEMGAAWLLPIVSCVVAAATGAIVADVLPNPQYALGTILTSFILWGVGVPLAMVVIVIYFMRLMLHKLPPVGLIVSSFLPLGPLGQGGFGIQKLGLVAQKIFPMTNTLRAGSGEVFYDIGFLMGLLLWSFGCLWLFFATSAIIRSRKFPFNLGWWAFTFPLGVFTTCTTQLGREMPSRFFRVLGTILSVCVLLLWILVSIFTVKGIVNRSLFVAPCLKNLRDPEQTKIEKQKEHA</sequence>
<dbReference type="EMBL" id="JAPQKR010000004">
    <property type="protein sequence ID" value="KAJ5218226.1"/>
    <property type="molecule type" value="Genomic_DNA"/>
</dbReference>
<dbReference type="Proteomes" id="UP001150904">
    <property type="component" value="Unassembled WGS sequence"/>
</dbReference>
<organism evidence="12 13">
    <name type="scientific">Penicillium cinerascens</name>
    <dbReference type="NCBI Taxonomy" id="70096"/>
    <lineage>
        <taxon>Eukaryota</taxon>
        <taxon>Fungi</taxon>
        <taxon>Dikarya</taxon>
        <taxon>Ascomycota</taxon>
        <taxon>Pezizomycotina</taxon>
        <taxon>Eurotiomycetes</taxon>
        <taxon>Eurotiomycetidae</taxon>
        <taxon>Eurotiales</taxon>
        <taxon>Aspergillaceae</taxon>
        <taxon>Penicillium</taxon>
    </lineage>
</organism>
<comment type="similarity">
    <text evidence="2">Belongs to the tellurite-resistance/dicarboxylate transporter (TDT) family.</text>
</comment>
<name>A0A9W9TD65_9EURO</name>
<keyword evidence="7 11" id="KW-0472">Membrane</keyword>
<evidence type="ECO:0000256" key="1">
    <source>
        <dbReference type="ARBA" id="ARBA00004651"/>
    </source>
</evidence>
<evidence type="ECO:0000256" key="7">
    <source>
        <dbReference type="ARBA" id="ARBA00023136"/>
    </source>
</evidence>
<dbReference type="OrthoDB" id="1099at2759"/>
<feature type="transmembrane region" description="Helical" evidence="11">
    <location>
        <begin position="66"/>
        <end position="84"/>
    </location>
</feature>
<feature type="transmembrane region" description="Helical" evidence="11">
    <location>
        <begin position="271"/>
        <end position="293"/>
    </location>
</feature>
<dbReference type="GO" id="GO:0005886">
    <property type="term" value="C:plasma membrane"/>
    <property type="evidence" value="ECO:0007669"/>
    <property type="project" value="UniProtKB-SubCell"/>
</dbReference>
<dbReference type="Gene3D" id="1.50.10.150">
    <property type="entry name" value="Voltage-dependent anion channel"/>
    <property type="match status" value="1"/>
</dbReference>
<keyword evidence="13" id="KW-1185">Reference proteome</keyword>
<proteinExistence type="inferred from homology"/>
<gene>
    <name evidence="12" type="ORF">N7498_000325</name>
</gene>
<dbReference type="InterPro" id="IPR038665">
    <property type="entry name" value="Voltage-dep_anion_channel_sf"/>
</dbReference>
<feature type="transmembrane region" description="Helical" evidence="11">
    <location>
        <begin position="165"/>
        <end position="190"/>
    </location>
</feature>
<keyword evidence="4" id="KW-1003">Cell membrane</keyword>
<dbReference type="GO" id="GO:0000319">
    <property type="term" value="F:sulfite transmembrane transporter activity"/>
    <property type="evidence" value="ECO:0007669"/>
    <property type="project" value="TreeGrafter"/>
</dbReference>
<dbReference type="FunFam" id="1.50.10.150:FF:000004">
    <property type="entry name" value="Malic acid transporter"/>
    <property type="match status" value="1"/>
</dbReference>
<dbReference type="PANTHER" id="PTHR31686:SF1">
    <property type="entry name" value="SULFITE EFFLUX PUMP SSU1"/>
    <property type="match status" value="1"/>
</dbReference>
<evidence type="ECO:0000256" key="6">
    <source>
        <dbReference type="ARBA" id="ARBA00022989"/>
    </source>
</evidence>
<feature type="transmembrane region" description="Helical" evidence="11">
    <location>
        <begin position="136"/>
        <end position="159"/>
    </location>
</feature>
<comment type="function">
    <text evidence="8">Sulphite efflux pump required for the secretion of sulphite as a reducing agent. In the presence of sulphite, cystine in keratin is directly cleaved to cysteine and S-sulphocysteine, and thereby, reduced proteins become accessible to hydrolysis by a variety of secreted endo- and exoproteases. Excretion of sulphite mediated by an efflux pump also represents a detoxification pathway for dermatophytes during infection of the epidermal stratum corneum, hair and nails, which are rich in cysteine.</text>
</comment>
<dbReference type="CDD" id="cd09318">
    <property type="entry name" value="TDT_SSU1"/>
    <property type="match status" value="1"/>
</dbReference>
<dbReference type="InterPro" id="IPR051629">
    <property type="entry name" value="Sulfite_efflux_TDT"/>
</dbReference>
<dbReference type="Pfam" id="PF03595">
    <property type="entry name" value="SLAC1"/>
    <property type="match status" value="1"/>
</dbReference>
<dbReference type="GeneID" id="83174688"/>
<reference evidence="12" key="1">
    <citation type="submission" date="2022-12" db="EMBL/GenBank/DDBJ databases">
        <authorList>
            <person name="Petersen C."/>
        </authorList>
    </citation>
    <scope>NUCLEOTIDE SEQUENCE</scope>
    <source>
        <strain evidence="12">IBT 15544</strain>
    </source>
</reference>
<keyword evidence="5 11" id="KW-0812">Transmembrane</keyword>
<evidence type="ECO:0000256" key="3">
    <source>
        <dbReference type="ARBA" id="ARBA00022448"/>
    </source>
</evidence>
<feature type="transmembrane region" description="Helical" evidence="11">
    <location>
        <begin position="235"/>
        <end position="259"/>
    </location>
</feature>
<feature type="transmembrane region" description="Helical" evidence="11">
    <location>
        <begin position="313"/>
        <end position="336"/>
    </location>
</feature>
<keyword evidence="6 11" id="KW-1133">Transmembrane helix</keyword>
<dbReference type="InterPro" id="IPR004695">
    <property type="entry name" value="SLAC1/Mae1/Ssu1/TehA"/>
</dbReference>
<evidence type="ECO:0000256" key="11">
    <source>
        <dbReference type="SAM" id="Phobius"/>
    </source>
</evidence>
<dbReference type="PANTHER" id="PTHR31686">
    <property type="match status" value="1"/>
</dbReference>
<reference evidence="12" key="2">
    <citation type="journal article" date="2023" name="IMA Fungus">
        <title>Comparative genomic study of the Penicillium genus elucidates a diverse pangenome and 15 lateral gene transfer events.</title>
        <authorList>
            <person name="Petersen C."/>
            <person name="Sorensen T."/>
            <person name="Nielsen M.R."/>
            <person name="Sondergaard T.E."/>
            <person name="Sorensen J.L."/>
            <person name="Fitzpatrick D.A."/>
            <person name="Frisvad J.C."/>
            <person name="Nielsen K.L."/>
        </authorList>
    </citation>
    <scope>NUCLEOTIDE SEQUENCE</scope>
    <source>
        <strain evidence="12">IBT 15544</strain>
    </source>
</reference>
<evidence type="ECO:0000256" key="2">
    <source>
        <dbReference type="ARBA" id="ARBA00008566"/>
    </source>
</evidence>
<evidence type="ECO:0000256" key="4">
    <source>
        <dbReference type="ARBA" id="ARBA00022475"/>
    </source>
</evidence>
<evidence type="ECO:0000313" key="13">
    <source>
        <dbReference type="Proteomes" id="UP001150904"/>
    </source>
</evidence>
<keyword evidence="3" id="KW-0813">Transport</keyword>
<protein>
    <recommendedName>
        <fullName evidence="9">Sulfite efflux pump SSU1</fullName>
    </recommendedName>
</protein>
<feature type="transmembrane region" description="Helical" evidence="11">
    <location>
        <begin position="202"/>
        <end position="223"/>
    </location>
</feature>
<feature type="region of interest" description="Disordered" evidence="10">
    <location>
        <begin position="1"/>
        <end position="29"/>
    </location>
</feature>
<feature type="transmembrane region" description="Helical" evidence="11">
    <location>
        <begin position="348"/>
        <end position="369"/>
    </location>
</feature>
<evidence type="ECO:0000313" key="12">
    <source>
        <dbReference type="EMBL" id="KAJ5218226.1"/>
    </source>
</evidence>
<comment type="subcellular location">
    <subcellularLocation>
        <location evidence="1">Cell membrane</location>
        <topology evidence="1">Multi-pass membrane protein</topology>
    </subcellularLocation>
</comment>